<evidence type="ECO:0000256" key="3">
    <source>
        <dbReference type="ARBA" id="ARBA00022452"/>
    </source>
</evidence>
<dbReference type="OrthoDB" id="17927at2759"/>
<gene>
    <name evidence="12" type="ORF">PSACC_02263</name>
</gene>
<dbReference type="GO" id="GO:0015914">
    <property type="term" value="P:phospholipid transport"/>
    <property type="evidence" value="ECO:0007669"/>
    <property type="project" value="TreeGrafter"/>
</dbReference>
<feature type="region of interest" description="Disordered" evidence="10">
    <location>
        <begin position="205"/>
        <end position="237"/>
    </location>
</feature>
<keyword evidence="8" id="KW-0496">Mitochondrion</keyword>
<sequence length="478" mass="53099">MAFCFNWPDFDPVVVERARGELETALNRGSKPSNICDVIRVRSLHLGTQPPELEILEIGELSEDRFRGIFKLTYGGDARVVLQTKVQANPLNSGSNSGVADAPLIVPLELQISKMKLRGIFVLIVSLARGVTVSFKNAPLESVQVNSTFDSVPSIRNHLQLEIEQRLADFFREDLPLTVHQMSIEAIKNLAEHIPTPLRTAVPSGYFRNRRTSEPPSRDVSATPSRASSPTVDGIANASNTSVNNTYDEVYYFRRNSVIHRTVSKHSICDPLAGPEIVDLRRRSSTLLEDLSGMAAKLPLVGEDVKEWLEHWMEPPPTTDRLEGLRDPILFQSGRFGTQTLVINSGTMQLSMSKETVEGLSGTADQILRRPTVYKALRSSTDHFRDDPADDRVRLLDPDEFRSVDSLSLRPRVMVGGPVVMPSRMPVLGTTALQRAVQRGSLTGRLQILRVLQSNPPPFDAMRSANVVHRSTPYGKDH</sequence>
<dbReference type="EMBL" id="MTSL01000150">
    <property type="protein sequence ID" value="PJF17979.1"/>
    <property type="molecule type" value="Genomic_DNA"/>
</dbReference>
<evidence type="ECO:0000256" key="10">
    <source>
        <dbReference type="SAM" id="MobiDB-lite"/>
    </source>
</evidence>
<dbReference type="GO" id="GO:0007005">
    <property type="term" value="P:mitochondrion organization"/>
    <property type="evidence" value="ECO:0007669"/>
    <property type="project" value="InterPro"/>
</dbReference>
<keyword evidence="2" id="KW-0813">Transport</keyword>
<protein>
    <submittedName>
        <fullName evidence="12">Mitochondrial distribution and morphology protein 34</fullName>
    </submittedName>
</protein>
<comment type="caution">
    <text evidence="12">The sequence shown here is derived from an EMBL/GenBank/DDBJ whole genome shotgun (WGS) entry which is preliminary data.</text>
</comment>
<evidence type="ECO:0000256" key="4">
    <source>
        <dbReference type="ARBA" id="ARBA00022692"/>
    </source>
</evidence>
<dbReference type="InterPro" id="IPR031468">
    <property type="entry name" value="SMP_LBD"/>
</dbReference>
<evidence type="ECO:0000256" key="7">
    <source>
        <dbReference type="ARBA" id="ARBA00023121"/>
    </source>
</evidence>
<evidence type="ECO:0000256" key="6">
    <source>
        <dbReference type="ARBA" id="ARBA00023055"/>
    </source>
</evidence>
<evidence type="ECO:0000256" key="8">
    <source>
        <dbReference type="ARBA" id="ARBA00023128"/>
    </source>
</evidence>
<keyword evidence="4" id="KW-0812">Transmembrane</keyword>
<organism evidence="12 13">
    <name type="scientific">Paramicrosporidium saccamoebae</name>
    <dbReference type="NCBI Taxonomy" id="1246581"/>
    <lineage>
        <taxon>Eukaryota</taxon>
        <taxon>Fungi</taxon>
        <taxon>Fungi incertae sedis</taxon>
        <taxon>Cryptomycota</taxon>
        <taxon>Cryptomycota incertae sedis</taxon>
        <taxon>Paramicrosporidium</taxon>
    </lineage>
</organism>
<proteinExistence type="predicted"/>
<keyword evidence="5" id="KW-1000">Mitochondrion outer membrane</keyword>
<keyword evidence="6" id="KW-0445">Lipid transport</keyword>
<dbReference type="GO" id="GO:0032865">
    <property type="term" value="C:ERMES complex"/>
    <property type="evidence" value="ECO:0007669"/>
    <property type="project" value="InterPro"/>
</dbReference>
<keyword evidence="13" id="KW-1185">Reference proteome</keyword>
<evidence type="ECO:0000313" key="12">
    <source>
        <dbReference type="EMBL" id="PJF17979.1"/>
    </source>
</evidence>
<evidence type="ECO:0000256" key="9">
    <source>
        <dbReference type="ARBA" id="ARBA00023136"/>
    </source>
</evidence>
<name>A0A2H9TJS0_9FUNG</name>
<keyword evidence="7" id="KW-0446">Lipid-binding</keyword>
<dbReference type="PROSITE" id="PS51847">
    <property type="entry name" value="SMP"/>
    <property type="match status" value="1"/>
</dbReference>
<evidence type="ECO:0000313" key="13">
    <source>
        <dbReference type="Proteomes" id="UP000240830"/>
    </source>
</evidence>
<reference evidence="12 13" key="1">
    <citation type="submission" date="2016-10" db="EMBL/GenBank/DDBJ databases">
        <title>The genome of Paramicrosporidium saccamoebae is the missing link in understanding Cryptomycota and Microsporidia evolution.</title>
        <authorList>
            <person name="Quandt C.A."/>
            <person name="Beaudet D."/>
            <person name="Corsaro D."/>
            <person name="Michel R."/>
            <person name="Corradi N."/>
            <person name="James T."/>
        </authorList>
    </citation>
    <scope>NUCLEOTIDE SEQUENCE [LARGE SCALE GENOMIC DNA]</scope>
    <source>
        <strain evidence="12 13">KSL3</strain>
    </source>
</reference>
<accession>A0A2H9TJS0</accession>
<dbReference type="Pfam" id="PF26545">
    <property type="entry name" value="Mdm34_N"/>
    <property type="match status" value="1"/>
</dbReference>
<dbReference type="STRING" id="1246581.A0A2H9TJS0"/>
<evidence type="ECO:0000256" key="2">
    <source>
        <dbReference type="ARBA" id="ARBA00022448"/>
    </source>
</evidence>
<dbReference type="GO" id="GO:1990456">
    <property type="term" value="P:mitochondrion-endoplasmic reticulum membrane tethering"/>
    <property type="evidence" value="ECO:0007669"/>
    <property type="project" value="TreeGrafter"/>
</dbReference>
<feature type="compositionally biased region" description="Polar residues" evidence="10">
    <location>
        <begin position="220"/>
        <end position="237"/>
    </location>
</feature>
<dbReference type="AlphaFoldDB" id="A0A2H9TJS0"/>
<dbReference type="GO" id="GO:0008289">
    <property type="term" value="F:lipid binding"/>
    <property type="evidence" value="ECO:0007669"/>
    <property type="project" value="UniProtKB-KW"/>
</dbReference>
<dbReference type="InterPro" id="IPR058825">
    <property type="entry name" value="MDM34_N"/>
</dbReference>
<dbReference type="PANTHER" id="PTHR28185">
    <property type="entry name" value="MITOCHONDRIAL DISTRIBUTION AND MORPHOLOGY PROTEIN 34"/>
    <property type="match status" value="1"/>
</dbReference>
<keyword evidence="9" id="KW-0472">Membrane</keyword>
<evidence type="ECO:0000256" key="5">
    <source>
        <dbReference type="ARBA" id="ARBA00022787"/>
    </source>
</evidence>
<dbReference type="Proteomes" id="UP000240830">
    <property type="component" value="Unassembled WGS sequence"/>
</dbReference>
<keyword evidence="3" id="KW-1134">Transmembrane beta strand</keyword>
<dbReference type="CDD" id="cd21673">
    <property type="entry name" value="SMP_Mdm34"/>
    <property type="match status" value="1"/>
</dbReference>
<comment type="subcellular location">
    <subcellularLocation>
        <location evidence="1">Membrane</location>
    </subcellularLocation>
</comment>
<dbReference type="PANTHER" id="PTHR28185:SF1">
    <property type="entry name" value="MITOCHONDRIAL DISTRIBUTION AND MORPHOLOGY PROTEIN 34"/>
    <property type="match status" value="1"/>
</dbReference>
<evidence type="ECO:0000256" key="1">
    <source>
        <dbReference type="ARBA" id="ARBA00004370"/>
    </source>
</evidence>
<dbReference type="InterPro" id="IPR027536">
    <property type="entry name" value="MDM34"/>
</dbReference>
<feature type="domain" description="SMP-LTD" evidence="11">
    <location>
        <begin position="1"/>
        <end position="184"/>
    </location>
</feature>
<evidence type="ECO:0000259" key="11">
    <source>
        <dbReference type="PROSITE" id="PS51847"/>
    </source>
</evidence>